<feature type="domain" description="Glycosyltransferase RgtA/B/C/D-like" evidence="9">
    <location>
        <begin position="7"/>
        <end position="165"/>
    </location>
</feature>
<keyword evidence="11" id="KW-1185">Reference proteome</keyword>
<proteinExistence type="predicted"/>
<evidence type="ECO:0000256" key="2">
    <source>
        <dbReference type="ARBA" id="ARBA00022475"/>
    </source>
</evidence>
<comment type="caution">
    <text evidence="10">The sequence shown here is derived from an EMBL/GenBank/DDBJ whole genome shotgun (WGS) entry which is preliminary data.</text>
</comment>
<keyword evidence="6 8" id="KW-1133">Transmembrane helix</keyword>
<dbReference type="EMBL" id="JAVRHM010000011">
    <property type="protein sequence ID" value="MDT0690316.1"/>
    <property type="molecule type" value="Genomic_DNA"/>
</dbReference>
<dbReference type="RefSeq" id="WP_311684713.1">
    <property type="nucleotide sequence ID" value="NZ_JAVRHM010000011.1"/>
</dbReference>
<dbReference type="InterPro" id="IPR038731">
    <property type="entry name" value="RgtA/B/C-like"/>
</dbReference>
<feature type="transmembrane region" description="Helical" evidence="8">
    <location>
        <begin position="147"/>
        <end position="167"/>
    </location>
</feature>
<sequence length="452" mass="52146">MGIYGIPPFIGVIGKISYWLFDYSLIGIRLFPTLAGVTILILCCLIAKELGGQSMGILLSGICILAFLPFYRNHTLFQPVAFDQLFWTAGFYFFIKFINSQKKKFLIFVGITLGFGLMNKYTILVWAFGIFIGLFFYRQGSIFKNKWLYISFFISLLIFLPNIIWQIQSDFPLLKHLQALNDNQLNELNIMEFGLEQLQFPFTLIISIFGIFALIVGKNLKKYRLVGIATVTIFFTMWLLNSKAYYVFGIYPVLFASGAVKIESLLSKKTYWIYAIATITLVPSIYFIPEATPVLPIEKFVKYAQLEEKNDRLDLTGDYADMFGWEEQVKLVDSVYRSLSPQEKNNCVLWAENYGEAGALKILGKKYNLPNPISRHGTFWTWGHGEKDADVWISLGNEKATVEYVFGDVELVKIITHKYAIEEENGIPLYVCREPKIDIEKWWKDYEEHIFD</sequence>
<comment type="subcellular location">
    <subcellularLocation>
        <location evidence="1">Cell membrane</location>
        <topology evidence="1">Multi-pass membrane protein</topology>
    </subcellularLocation>
</comment>
<evidence type="ECO:0000256" key="1">
    <source>
        <dbReference type="ARBA" id="ARBA00004651"/>
    </source>
</evidence>
<dbReference type="PANTHER" id="PTHR33908">
    <property type="entry name" value="MANNOSYLTRANSFERASE YKCB-RELATED"/>
    <property type="match status" value="1"/>
</dbReference>
<organism evidence="10 11">
    <name type="scientific">Autumnicola patrickiae</name>
    <dbReference type="NCBI Taxonomy" id="3075591"/>
    <lineage>
        <taxon>Bacteria</taxon>
        <taxon>Pseudomonadati</taxon>
        <taxon>Bacteroidota</taxon>
        <taxon>Flavobacteriia</taxon>
        <taxon>Flavobacteriales</taxon>
        <taxon>Flavobacteriaceae</taxon>
        <taxon>Autumnicola</taxon>
    </lineage>
</organism>
<evidence type="ECO:0000256" key="5">
    <source>
        <dbReference type="ARBA" id="ARBA00022692"/>
    </source>
</evidence>
<evidence type="ECO:0000256" key="8">
    <source>
        <dbReference type="SAM" id="Phobius"/>
    </source>
</evidence>
<keyword evidence="7 8" id="KW-0472">Membrane</keyword>
<evidence type="ECO:0000256" key="4">
    <source>
        <dbReference type="ARBA" id="ARBA00022679"/>
    </source>
</evidence>
<evidence type="ECO:0000256" key="3">
    <source>
        <dbReference type="ARBA" id="ARBA00022676"/>
    </source>
</evidence>
<evidence type="ECO:0000313" key="11">
    <source>
        <dbReference type="Proteomes" id="UP001261624"/>
    </source>
</evidence>
<dbReference type="PANTHER" id="PTHR33908:SF11">
    <property type="entry name" value="MEMBRANE PROTEIN"/>
    <property type="match status" value="1"/>
</dbReference>
<dbReference type="Proteomes" id="UP001261624">
    <property type="component" value="Unassembled WGS sequence"/>
</dbReference>
<evidence type="ECO:0000313" key="10">
    <source>
        <dbReference type="EMBL" id="MDT0690316.1"/>
    </source>
</evidence>
<reference evidence="10 11" key="1">
    <citation type="submission" date="2023-09" db="EMBL/GenBank/DDBJ databases">
        <authorList>
            <person name="Rey-Velasco X."/>
        </authorList>
    </citation>
    <scope>NUCLEOTIDE SEQUENCE [LARGE SCALE GENOMIC DNA]</scope>
    <source>
        <strain evidence="10 11">F188</strain>
    </source>
</reference>
<dbReference type="Pfam" id="PF13231">
    <property type="entry name" value="PMT_2"/>
    <property type="match status" value="1"/>
</dbReference>
<feature type="transmembrane region" description="Helical" evidence="8">
    <location>
        <begin position="223"/>
        <end position="240"/>
    </location>
</feature>
<feature type="transmembrane region" description="Helical" evidence="8">
    <location>
        <begin position="26"/>
        <end position="47"/>
    </location>
</feature>
<protein>
    <submittedName>
        <fullName evidence="10">Glycosyltransferase family 39 protein</fullName>
    </submittedName>
</protein>
<keyword evidence="5 8" id="KW-0812">Transmembrane</keyword>
<evidence type="ECO:0000259" key="9">
    <source>
        <dbReference type="Pfam" id="PF13231"/>
    </source>
</evidence>
<feature type="transmembrane region" description="Helical" evidence="8">
    <location>
        <begin position="105"/>
        <end position="135"/>
    </location>
</feature>
<name>A0ABU3E2X0_9FLAO</name>
<keyword evidence="4" id="KW-0808">Transferase</keyword>
<accession>A0ABU3E2X0</accession>
<gene>
    <name evidence="10" type="ORF">RM549_11005</name>
</gene>
<dbReference type="InterPro" id="IPR050297">
    <property type="entry name" value="LipidA_mod_glycosyltrf_83"/>
</dbReference>
<feature type="transmembrane region" description="Helical" evidence="8">
    <location>
        <begin position="271"/>
        <end position="289"/>
    </location>
</feature>
<evidence type="ECO:0000256" key="7">
    <source>
        <dbReference type="ARBA" id="ARBA00023136"/>
    </source>
</evidence>
<keyword evidence="2" id="KW-1003">Cell membrane</keyword>
<evidence type="ECO:0000256" key="6">
    <source>
        <dbReference type="ARBA" id="ARBA00022989"/>
    </source>
</evidence>
<keyword evidence="3" id="KW-0328">Glycosyltransferase</keyword>
<feature type="transmembrane region" description="Helical" evidence="8">
    <location>
        <begin position="198"/>
        <end position="216"/>
    </location>
</feature>
<feature type="transmembrane region" description="Helical" evidence="8">
    <location>
        <begin position="54"/>
        <end position="71"/>
    </location>
</feature>
<feature type="transmembrane region" description="Helical" evidence="8">
    <location>
        <begin position="246"/>
        <end position="264"/>
    </location>
</feature>